<gene>
    <name evidence="1" type="ORF">OLEA9_A102041</name>
</gene>
<dbReference type="Proteomes" id="UP000594638">
    <property type="component" value="Unassembled WGS sequence"/>
</dbReference>
<proteinExistence type="predicted"/>
<keyword evidence="2" id="KW-1185">Reference proteome</keyword>
<dbReference type="EMBL" id="CACTIH010003616">
    <property type="protein sequence ID" value="CAA2978135.1"/>
    <property type="molecule type" value="Genomic_DNA"/>
</dbReference>
<protein>
    <submittedName>
        <fullName evidence="1">Uncharacterized protein</fullName>
    </submittedName>
</protein>
<comment type="caution">
    <text evidence="1">The sequence shown here is derived from an EMBL/GenBank/DDBJ whole genome shotgun (WGS) entry which is preliminary data.</text>
</comment>
<accession>A0A8S0RFU9</accession>
<name>A0A8S0RFU9_OLEEU</name>
<dbReference type="AlphaFoldDB" id="A0A8S0RFU9"/>
<evidence type="ECO:0000313" key="1">
    <source>
        <dbReference type="EMBL" id="CAA2978135.1"/>
    </source>
</evidence>
<organism evidence="1 2">
    <name type="scientific">Olea europaea subsp. europaea</name>
    <dbReference type="NCBI Taxonomy" id="158383"/>
    <lineage>
        <taxon>Eukaryota</taxon>
        <taxon>Viridiplantae</taxon>
        <taxon>Streptophyta</taxon>
        <taxon>Embryophyta</taxon>
        <taxon>Tracheophyta</taxon>
        <taxon>Spermatophyta</taxon>
        <taxon>Magnoliopsida</taxon>
        <taxon>eudicotyledons</taxon>
        <taxon>Gunneridae</taxon>
        <taxon>Pentapetalae</taxon>
        <taxon>asterids</taxon>
        <taxon>lamiids</taxon>
        <taxon>Lamiales</taxon>
        <taxon>Oleaceae</taxon>
        <taxon>Oleeae</taxon>
        <taxon>Olea</taxon>
    </lineage>
</organism>
<dbReference type="Gramene" id="OE9A102041T1">
    <property type="protein sequence ID" value="OE9A102041C1"/>
    <property type="gene ID" value="OE9A102041"/>
</dbReference>
<reference evidence="1 2" key="1">
    <citation type="submission" date="2019-12" db="EMBL/GenBank/DDBJ databases">
        <authorList>
            <person name="Alioto T."/>
            <person name="Alioto T."/>
            <person name="Gomez Garrido J."/>
        </authorList>
    </citation>
    <scope>NUCLEOTIDE SEQUENCE [LARGE SCALE GENOMIC DNA]</scope>
</reference>
<sequence length="88" mass="9374">MHQQIELDLVEGPGLLGRNLLAPRIVVQPASSMMISSLLSSVMALDQHWIAASATSISPALSFKETMEATVAGFCWISGIFSRDSAAI</sequence>
<evidence type="ECO:0000313" key="2">
    <source>
        <dbReference type="Proteomes" id="UP000594638"/>
    </source>
</evidence>